<dbReference type="SUPFAM" id="SSF56281">
    <property type="entry name" value="Metallo-hydrolase/oxidoreductase"/>
    <property type="match status" value="1"/>
</dbReference>
<dbReference type="HOGENOM" id="CLU_048478_0_0_11"/>
<dbReference type="Proteomes" id="UP000006001">
    <property type="component" value="Unassembled WGS sequence"/>
</dbReference>
<dbReference type="STRING" id="649764.HMPREF0762_01998"/>
<accession>D0WJH1</accession>
<proteinExistence type="predicted"/>
<dbReference type="Gene3D" id="3.60.15.10">
    <property type="entry name" value="Ribonuclease Z/Hydroxyacylglutathione hydrolase-like"/>
    <property type="match status" value="1"/>
</dbReference>
<sequence>MNHSTQVHANPDIFLVRVPFSRVVTGFTNCFVVRDSGEFLIVDVGGIPRGSRDADGAQEAMRSALRELGVDWARTKVFLTHLHLDHAGLLEDVVPKGVPVHVSGLNIDIARMQASKDYSQGLRRRFFEGGFSETFRSGIERTFPYAGYEIDAARPVRRVRGGDALTVGRYTFDAVETPGHTTGHTSLFEFESRCMIGGDTVLFVLNPVIGIDFADASALTSYITGLRRMLGLGLHRLLYAHGPITPLEALDLPKGSEGRFQDADPQGIDERIRFLIDHHMQRAENALEVVRSHPGSTARSIIFDMVWSVGSLDWARVPFSIRVCVAAEGFAVLDHLVGEGLVRFDFDSEGIRRYVPA</sequence>
<dbReference type="OrthoDB" id="2971563at2"/>
<dbReference type="PANTHER" id="PTHR23131:SF4">
    <property type="entry name" value="METALLO-BETA-LACTAMASE SUPERFAMILY POTEIN"/>
    <property type="match status" value="1"/>
</dbReference>
<gene>
    <name evidence="2" type="ORF">HMPREF0762_01998</name>
</gene>
<dbReference type="InterPro" id="IPR050662">
    <property type="entry name" value="Sec-metab_biosynth-thioest"/>
</dbReference>
<keyword evidence="3" id="KW-1185">Reference proteome</keyword>
<organism evidence="2 3">
    <name type="scientific">Slackia exigua (strain ATCC 700122 / DSM 15923 / CIP 105133 / JCM 11022 / KCTC 5966 / S-7)</name>
    <dbReference type="NCBI Taxonomy" id="649764"/>
    <lineage>
        <taxon>Bacteria</taxon>
        <taxon>Bacillati</taxon>
        <taxon>Actinomycetota</taxon>
        <taxon>Coriobacteriia</taxon>
        <taxon>Eggerthellales</taxon>
        <taxon>Eggerthellaceae</taxon>
        <taxon>Slackia</taxon>
    </lineage>
</organism>
<protein>
    <submittedName>
        <fullName evidence="2">Metallo-beta-lactamase domain protein</fullName>
    </submittedName>
</protein>
<dbReference type="GeneID" id="85007978"/>
<name>D0WJH1_SLAES</name>
<dbReference type="RefSeq" id="WP_006363285.1">
    <property type="nucleotide sequence ID" value="NZ_GG700631.1"/>
</dbReference>
<evidence type="ECO:0000313" key="2">
    <source>
        <dbReference type="EMBL" id="EEZ60519.1"/>
    </source>
</evidence>
<reference evidence="2" key="1">
    <citation type="submission" date="2009-10" db="EMBL/GenBank/DDBJ databases">
        <authorList>
            <person name="Weinstock G."/>
            <person name="Sodergren E."/>
            <person name="Clifton S."/>
            <person name="Fulton L."/>
            <person name="Fulton B."/>
            <person name="Courtney L."/>
            <person name="Fronick C."/>
            <person name="Harrison M."/>
            <person name="Strong C."/>
            <person name="Farmer C."/>
            <person name="Delahaunty K."/>
            <person name="Markovic C."/>
            <person name="Hall O."/>
            <person name="Minx P."/>
            <person name="Tomlinson C."/>
            <person name="Mitreva M."/>
            <person name="Nelson J."/>
            <person name="Hou S."/>
            <person name="Wollam A."/>
            <person name="Pepin K.H."/>
            <person name="Johnson M."/>
            <person name="Bhonagiri V."/>
            <person name="Nash W.E."/>
            <person name="Warren W."/>
            <person name="Chinwalla A."/>
            <person name="Mardis E.R."/>
            <person name="Wilson R.K."/>
        </authorList>
    </citation>
    <scope>NUCLEOTIDE SEQUENCE [LARGE SCALE GENOMIC DNA]</scope>
    <source>
        <strain evidence="2">ATCC 700122</strain>
    </source>
</reference>
<evidence type="ECO:0000313" key="3">
    <source>
        <dbReference type="Proteomes" id="UP000006001"/>
    </source>
</evidence>
<comment type="caution">
    <text evidence="2">The sequence shown here is derived from an EMBL/GenBank/DDBJ whole genome shotgun (WGS) entry which is preliminary data.</text>
</comment>
<dbReference type="PANTHER" id="PTHR23131">
    <property type="entry name" value="ENDORIBONUCLEASE LACTB2"/>
    <property type="match status" value="1"/>
</dbReference>
<dbReference type="InterPro" id="IPR001279">
    <property type="entry name" value="Metallo-B-lactamas"/>
</dbReference>
<feature type="domain" description="Metallo-beta-lactamase" evidence="1">
    <location>
        <begin position="27"/>
        <end position="241"/>
    </location>
</feature>
<dbReference type="EMBL" id="ACUX02000019">
    <property type="protein sequence ID" value="EEZ60519.1"/>
    <property type="molecule type" value="Genomic_DNA"/>
</dbReference>
<dbReference type="SMART" id="SM00849">
    <property type="entry name" value="Lactamase_B"/>
    <property type="match status" value="1"/>
</dbReference>
<dbReference type="Pfam" id="PF00753">
    <property type="entry name" value="Lactamase_B"/>
    <property type="match status" value="1"/>
</dbReference>
<dbReference type="AlphaFoldDB" id="D0WJH1"/>
<dbReference type="InterPro" id="IPR036866">
    <property type="entry name" value="RibonucZ/Hydroxyglut_hydro"/>
</dbReference>
<evidence type="ECO:0000259" key="1">
    <source>
        <dbReference type="SMART" id="SM00849"/>
    </source>
</evidence>
<dbReference type="eggNOG" id="COG0491">
    <property type="taxonomic scope" value="Bacteria"/>
</dbReference>